<dbReference type="EMBL" id="BPWL01000003">
    <property type="protein sequence ID" value="GJJ08593.1"/>
    <property type="molecule type" value="Genomic_DNA"/>
</dbReference>
<organism evidence="2 3">
    <name type="scientific">Clathrus columnatus</name>
    <dbReference type="NCBI Taxonomy" id="1419009"/>
    <lineage>
        <taxon>Eukaryota</taxon>
        <taxon>Fungi</taxon>
        <taxon>Dikarya</taxon>
        <taxon>Basidiomycota</taxon>
        <taxon>Agaricomycotina</taxon>
        <taxon>Agaricomycetes</taxon>
        <taxon>Phallomycetidae</taxon>
        <taxon>Phallales</taxon>
        <taxon>Clathraceae</taxon>
        <taxon>Clathrus</taxon>
    </lineage>
</organism>
<dbReference type="Proteomes" id="UP001050691">
    <property type="component" value="Unassembled WGS sequence"/>
</dbReference>
<protein>
    <submittedName>
        <fullName evidence="2">Uncharacterized protein</fullName>
    </submittedName>
</protein>
<comment type="caution">
    <text evidence="2">The sequence shown here is derived from an EMBL/GenBank/DDBJ whole genome shotgun (WGS) entry which is preliminary data.</text>
</comment>
<sequence>MSSQIYRRGNTTTSEASTSLTDSTATSQNQVQAAINAGILNPNKPPVEQIKPEMYEINARSLPANAVDWHNLLPIAVTTLVEPTSSSDKDSKLLTTTPYLPHPQLTIRQRLNRTLGRSYIPSSTTRDTPNEYSEKQHFHDSMTIPSQVQVAVLIAMPSEYSSIPPLYELEPKEDSKGKRRDSSLHYDAIPDVTFGLSSLFVEPSSHTI</sequence>
<accession>A0AAV5A7H6</accession>
<evidence type="ECO:0000313" key="2">
    <source>
        <dbReference type="EMBL" id="GJJ08593.1"/>
    </source>
</evidence>
<evidence type="ECO:0000313" key="3">
    <source>
        <dbReference type="Proteomes" id="UP001050691"/>
    </source>
</evidence>
<feature type="compositionally biased region" description="Low complexity" evidence="1">
    <location>
        <begin position="11"/>
        <end position="27"/>
    </location>
</feature>
<gene>
    <name evidence="2" type="ORF">Clacol_002812</name>
</gene>
<keyword evidence="3" id="KW-1185">Reference proteome</keyword>
<feature type="region of interest" description="Disordered" evidence="1">
    <location>
        <begin position="1"/>
        <end position="27"/>
    </location>
</feature>
<name>A0AAV5A7H6_9AGAM</name>
<dbReference type="AlphaFoldDB" id="A0AAV5A7H6"/>
<proteinExistence type="predicted"/>
<evidence type="ECO:0000256" key="1">
    <source>
        <dbReference type="SAM" id="MobiDB-lite"/>
    </source>
</evidence>
<reference evidence="2" key="1">
    <citation type="submission" date="2021-10" db="EMBL/GenBank/DDBJ databases">
        <title>De novo Genome Assembly of Clathrus columnatus (Basidiomycota, Fungi) Using Illumina and Nanopore Sequence Data.</title>
        <authorList>
            <person name="Ogiso-Tanaka E."/>
            <person name="Itagaki H."/>
            <person name="Hosoya T."/>
            <person name="Hosaka K."/>
        </authorList>
    </citation>
    <scope>NUCLEOTIDE SEQUENCE</scope>
    <source>
        <strain evidence="2">MO-923</strain>
    </source>
</reference>